<dbReference type="PANTHER" id="PTHR28283:SF1">
    <property type="entry name" value="3',5'-CYCLIC-NUCLEOTIDE PHOSPHODIESTERASE 1"/>
    <property type="match status" value="1"/>
</dbReference>
<organism evidence="2 3">
    <name type="scientific">Halorhodospira halophila (strain DSM 244 / SL1)</name>
    <name type="common">Ectothiorhodospira halophila (strain DSM 244 / SL1)</name>
    <dbReference type="NCBI Taxonomy" id="349124"/>
    <lineage>
        <taxon>Bacteria</taxon>
        <taxon>Pseudomonadati</taxon>
        <taxon>Pseudomonadota</taxon>
        <taxon>Gammaproteobacteria</taxon>
        <taxon>Chromatiales</taxon>
        <taxon>Ectothiorhodospiraceae</taxon>
        <taxon>Halorhodospira</taxon>
    </lineage>
</organism>
<dbReference type="AlphaFoldDB" id="A1WTT0"/>
<sequence>MELRALGTSGGIGQGLRTTALLVDGWLLVDAGSGVGDLTAAELGGIRDVLLTHAHLDHIAYLGLMADARIGDDSPPIRVHAPAPTLDALRAHLFNGVLWPDFTAIPTREEPVLTLHPLAPDQAVPIGALHVTPLPAQHAVPAVGYRIEDGHACFVFTGDTGPCPTFWQRLLEAEPPDALIIECAFPDALRSLALQVGHFTPGLLIDQLRQLPSGVQVWVSHLKPSAAARIEQELREQAAAARVAIELLGSGDQLRL</sequence>
<dbReference type="PRINTS" id="PR00388">
    <property type="entry name" value="PDIESTERASE2"/>
</dbReference>
<dbReference type="HOGENOM" id="CLU_1060731_0_0_6"/>
<keyword evidence="3" id="KW-1185">Reference proteome</keyword>
<dbReference type="RefSeq" id="WP_011813115.1">
    <property type="nucleotide sequence ID" value="NC_008789.1"/>
</dbReference>
<dbReference type="SUPFAM" id="SSF56281">
    <property type="entry name" value="Metallo-hydrolase/oxidoreductase"/>
    <property type="match status" value="1"/>
</dbReference>
<dbReference type="InterPro" id="IPR000396">
    <property type="entry name" value="Pdiesterase2"/>
</dbReference>
<dbReference type="Pfam" id="PF12706">
    <property type="entry name" value="Lactamase_B_2"/>
    <property type="match status" value="1"/>
</dbReference>
<dbReference type="Proteomes" id="UP000000647">
    <property type="component" value="Chromosome"/>
</dbReference>
<feature type="domain" description="Metallo-beta-lactamase" evidence="1">
    <location>
        <begin position="17"/>
        <end position="203"/>
    </location>
</feature>
<dbReference type="GO" id="GO:0004115">
    <property type="term" value="F:3',5'-cyclic-AMP phosphodiesterase activity"/>
    <property type="evidence" value="ECO:0007669"/>
    <property type="project" value="InterPro"/>
</dbReference>
<dbReference type="PANTHER" id="PTHR28283">
    <property type="entry name" value="3',5'-CYCLIC-NUCLEOTIDE PHOSPHODIESTERASE 1"/>
    <property type="match status" value="1"/>
</dbReference>
<accession>A1WTT0</accession>
<dbReference type="SMART" id="SM00849">
    <property type="entry name" value="Lactamase_B"/>
    <property type="match status" value="1"/>
</dbReference>
<dbReference type="eggNOG" id="COG1234">
    <property type="taxonomic scope" value="Bacteria"/>
</dbReference>
<dbReference type="GO" id="GO:1902660">
    <property type="term" value="P:negative regulation of glucose mediated signaling pathway"/>
    <property type="evidence" value="ECO:0007669"/>
    <property type="project" value="TreeGrafter"/>
</dbReference>
<dbReference type="STRING" id="349124.Hhal_0298"/>
<evidence type="ECO:0000313" key="2">
    <source>
        <dbReference type="EMBL" id="ABM61092.1"/>
    </source>
</evidence>
<dbReference type="KEGG" id="hha:Hhal_0298"/>
<evidence type="ECO:0000313" key="3">
    <source>
        <dbReference type="Proteomes" id="UP000000647"/>
    </source>
</evidence>
<dbReference type="GO" id="GO:0006198">
    <property type="term" value="P:cAMP catabolic process"/>
    <property type="evidence" value="ECO:0007669"/>
    <property type="project" value="InterPro"/>
</dbReference>
<dbReference type="GO" id="GO:0047555">
    <property type="term" value="F:3',5'-cyclic-GMP phosphodiesterase activity"/>
    <property type="evidence" value="ECO:0007669"/>
    <property type="project" value="TreeGrafter"/>
</dbReference>
<dbReference type="Gene3D" id="3.60.15.10">
    <property type="entry name" value="Ribonuclease Z/Hydroxyacylglutathione hydrolase-like"/>
    <property type="match status" value="1"/>
</dbReference>
<proteinExistence type="predicted"/>
<evidence type="ECO:0000259" key="1">
    <source>
        <dbReference type="SMART" id="SM00849"/>
    </source>
</evidence>
<name>A1WTT0_HALHL</name>
<gene>
    <name evidence="2" type="ordered locus">Hhal_0298</name>
</gene>
<dbReference type="CDD" id="cd07735">
    <property type="entry name" value="class_II_PDE_MBL-fold"/>
    <property type="match status" value="1"/>
</dbReference>
<protein>
    <submittedName>
        <fullName evidence="2">Cyclic-AMP phosphodiesterase</fullName>
    </submittedName>
</protein>
<dbReference type="OrthoDB" id="9803916at2"/>
<dbReference type="InterPro" id="IPR036866">
    <property type="entry name" value="RibonucZ/Hydroxyglut_hydro"/>
</dbReference>
<reference evidence="3" key="1">
    <citation type="submission" date="2006-12" db="EMBL/GenBank/DDBJ databases">
        <title>Complete sequence of Halorhodospira halophila SL1.</title>
        <authorList>
            <consortium name="US DOE Joint Genome Institute"/>
            <person name="Copeland A."/>
            <person name="Lucas S."/>
            <person name="Lapidus A."/>
            <person name="Barry K."/>
            <person name="Detter J.C."/>
            <person name="Glavina del Rio T."/>
            <person name="Hammon N."/>
            <person name="Israni S."/>
            <person name="Dalin E."/>
            <person name="Tice H."/>
            <person name="Pitluck S."/>
            <person name="Saunders E."/>
            <person name="Brettin T."/>
            <person name="Bruce D."/>
            <person name="Han C."/>
            <person name="Tapia R."/>
            <person name="Schmutz J."/>
            <person name="Larimer F."/>
            <person name="Land M."/>
            <person name="Hauser L."/>
            <person name="Kyrpides N."/>
            <person name="Mikhailova N."/>
            <person name="Hoff W."/>
            <person name="Richardson P."/>
        </authorList>
    </citation>
    <scope>NUCLEOTIDE SEQUENCE [LARGE SCALE GENOMIC DNA]</scope>
    <source>
        <strain evidence="3">DSM 244 / SL1</strain>
    </source>
</reference>
<reference evidence="2 3" key="2">
    <citation type="journal article" date="2013" name="Stand. Genomic Sci.">
        <title>Complete genome sequence of Halorhodospira halophila SL1.</title>
        <authorList>
            <person name="Challacombe J.F."/>
            <person name="Majid S."/>
            <person name="Deole R."/>
            <person name="Brettin T.S."/>
            <person name="Bruce D."/>
            <person name="Delano S.F."/>
            <person name="Detter J.C."/>
            <person name="Gleasner C.D."/>
            <person name="Han C.S."/>
            <person name="Misra M."/>
            <person name="Reitenga K.G."/>
            <person name="Mikhailova N."/>
            <person name="Woyke T."/>
            <person name="Pitluck S."/>
            <person name="Nolan M."/>
            <person name="Land M.L."/>
            <person name="Saunders E."/>
            <person name="Tapia R."/>
            <person name="Lapidus A."/>
            <person name="Ivanova N."/>
            <person name="Hoff W.D."/>
        </authorList>
    </citation>
    <scope>NUCLEOTIDE SEQUENCE [LARGE SCALE GENOMIC DNA]</scope>
    <source>
        <strain evidence="3">DSM 244 / SL1</strain>
    </source>
</reference>
<dbReference type="InterPro" id="IPR001279">
    <property type="entry name" value="Metallo-B-lactamas"/>
</dbReference>
<dbReference type="EMBL" id="CP000544">
    <property type="protein sequence ID" value="ABM61092.1"/>
    <property type="molecule type" value="Genomic_DNA"/>
</dbReference>